<protein>
    <submittedName>
        <fullName evidence="4">Splicing factor</fullName>
    </submittedName>
</protein>
<reference evidence="4" key="1">
    <citation type="submission" date="2023-03" db="EMBL/GenBank/DDBJ databases">
        <title>Mating type loci evolution in Malassezia.</title>
        <authorList>
            <person name="Coelho M.A."/>
        </authorList>
    </citation>
    <scope>NUCLEOTIDE SEQUENCE</scope>
    <source>
        <strain evidence="4">CBS 7876</strain>
    </source>
</reference>
<organism evidence="4 5">
    <name type="scientific">Malassezia obtusa</name>
    <dbReference type="NCBI Taxonomy" id="76774"/>
    <lineage>
        <taxon>Eukaryota</taxon>
        <taxon>Fungi</taxon>
        <taxon>Dikarya</taxon>
        <taxon>Basidiomycota</taxon>
        <taxon>Ustilaginomycotina</taxon>
        <taxon>Malasseziomycetes</taxon>
        <taxon>Malasseziales</taxon>
        <taxon>Malasseziaceae</taxon>
        <taxon>Malassezia</taxon>
    </lineage>
</organism>
<gene>
    <name evidence="4" type="primary">LUC7</name>
    <name evidence="4" type="ORF">MOBT1_001406</name>
</gene>
<keyword evidence="2" id="KW-0175">Coiled coil</keyword>
<dbReference type="PANTHER" id="PTHR12375">
    <property type="entry name" value="RNA-BINDING PROTEIN LUC7-RELATED"/>
    <property type="match status" value="1"/>
</dbReference>
<dbReference type="Pfam" id="PF03194">
    <property type="entry name" value="LUC7"/>
    <property type="match status" value="1"/>
</dbReference>
<evidence type="ECO:0000313" key="4">
    <source>
        <dbReference type="EMBL" id="WFD02722.1"/>
    </source>
</evidence>
<name>A0AAF0E048_9BASI</name>
<evidence type="ECO:0000313" key="5">
    <source>
        <dbReference type="Proteomes" id="UP001214603"/>
    </source>
</evidence>
<keyword evidence="5" id="KW-1185">Reference proteome</keyword>
<sequence>MGRKAEVQRVALERLMGPEGGNTKMDLGPCPQSHLPRYKEMYDAAVARGETFPQISAEHQRSIHMFITDMDRKIAANRRRLDQTPEEMERSNAIMRDINEIGEAITAAENEMEKLGEQGQVEESLKELAKVDALKAERSEKEKEFQVLQENSGASGHQKLRVCDVCGAYLSILDSDRRLADHFSGKMHLGYLRLRELLVEFEKRKQGWKTYADTVRARTQELFRKRSDAPAGAQATESTQEPETPRATLAAPVVPTVHESHAPFPTLPDAKLQRLFPSTAPSGSSQHACVRSALREMELAYNMDPCLLNQKSNTTQGYWLLAELVRRVAVESAGAQSASAAGDFSGVALGSEVRAAGSNRTRAFETHDVYAAVERKDIDAIMAIRDANFSLLLGGENARTPLEYAISLGPAYERVSLFLAGAFSRFVNHLPDEMHEASEATLATLRKVRANLKLAIDHSLDREQTSLLASYIQILVMSEGVRWVAQSTKAVAHELRSRASADPYAARPTQVAREIVGSFLTQNLRMRRECDQYMVAAIEDYIANAASDLVLLALWDSVRGAEDPLPDYAFARDDRLAVVFCDAVARARRGAPRVPQRVWQLAERAAEALDGGLRRRTAHERLELLASIVD</sequence>
<dbReference type="InterPro" id="IPR004882">
    <property type="entry name" value="Luc7-rel"/>
</dbReference>
<feature type="coiled-coil region" evidence="2">
    <location>
        <begin position="98"/>
        <end position="151"/>
    </location>
</feature>
<evidence type="ECO:0000256" key="1">
    <source>
        <dbReference type="ARBA" id="ARBA00005655"/>
    </source>
</evidence>
<dbReference type="Proteomes" id="UP001214603">
    <property type="component" value="Chromosome 2"/>
</dbReference>
<dbReference type="EMBL" id="CP119935">
    <property type="protein sequence ID" value="WFD02722.1"/>
    <property type="molecule type" value="Genomic_DNA"/>
</dbReference>
<dbReference type="GO" id="GO:0003729">
    <property type="term" value="F:mRNA binding"/>
    <property type="evidence" value="ECO:0007669"/>
    <property type="project" value="InterPro"/>
</dbReference>
<dbReference type="GO" id="GO:0006376">
    <property type="term" value="P:mRNA splice site recognition"/>
    <property type="evidence" value="ECO:0007669"/>
    <property type="project" value="InterPro"/>
</dbReference>
<proteinExistence type="inferred from homology"/>
<evidence type="ECO:0000256" key="2">
    <source>
        <dbReference type="SAM" id="Coils"/>
    </source>
</evidence>
<accession>A0AAF0E048</accession>
<dbReference type="GO" id="GO:0005685">
    <property type="term" value="C:U1 snRNP"/>
    <property type="evidence" value="ECO:0007669"/>
    <property type="project" value="InterPro"/>
</dbReference>
<feature type="region of interest" description="Disordered" evidence="3">
    <location>
        <begin position="223"/>
        <end position="247"/>
    </location>
</feature>
<comment type="similarity">
    <text evidence="1">Belongs to the Luc7 family.</text>
</comment>
<dbReference type="AlphaFoldDB" id="A0AAF0E048"/>
<evidence type="ECO:0000256" key="3">
    <source>
        <dbReference type="SAM" id="MobiDB-lite"/>
    </source>
</evidence>